<dbReference type="EMBL" id="VRLW01000001">
    <property type="protein sequence ID" value="KAA1261426.1"/>
    <property type="molecule type" value="Genomic_DNA"/>
</dbReference>
<keyword evidence="1" id="KW-0472">Membrane</keyword>
<dbReference type="Proteomes" id="UP000322699">
    <property type="component" value="Unassembled WGS sequence"/>
</dbReference>
<evidence type="ECO:0000313" key="3">
    <source>
        <dbReference type="Proteomes" id="UP000322699"/>
    </source>
</evidence>
<proteinExistence type="predicted"/>
<gene>
    <name evidence="2" type="ORF">LF1_39740</name>
</gene>
<dbReference type="RefSeq" id="WP_068257965.1">
    <property type="nucleotide sequence ID" value="NZ_LWSK01000001.1"/>
</dbReference>
<evidence type="ECO:0008006" key="4">
    <source>
        <dbReference type="Google" id="ProtNLM"/>
    </source>
</evidence>
<dbReference type="AlphaFoldDB" id="A0A5B1CLM0"/>
<reference evidence="2 3" key="1">
    <citation type="submission" date="2019-08" db="EMBL/GenBank/DDBJ databases">
        <title>Deep-cultivation of Planctomycetes and their phenomic and genomic characterization uncovers novel biology.</title>
        <authorList>
            <person name="Wiegand S."/>
            <person name="Jogler M."/>
            <person name="Boedeker C."/>
            <person name="Pinto D."/>
            <person name="Vollmers J."/>
            <person name="Rivas-Marin E."/>
            <person name="Kohn T."/>
            <person name="Peeters S.H."/>
            <person name="Heuer A."/>
            <person name="Rast P."/>
            <person name="Oberbeckmann S."/>
            <person name="Bunk B."/>
            <person name="Jeske O."/>
            <person name="Meyerdierks A."/>
            <person name="Storesund J.E."/>
            <person name="Kallscheuer N."/>
            <person name="Luecker S."/>
            <person name="Lage O.M."/>
            <person name="Pohl T."/>
            <person name="Merkel B.J."/>
            <person name="Hornburger P."/>
            <person name="Mueller R.-W."/>
            <person name="Bruemmer F."/>
            <person name="Labrenz M."/>
            <person name="Spormann A.M."/>
            <person name="Op Den Camp H."/>
            <person name="Overmann J."/>
            <person name="Amann R."/>
            <person name="Jetten M.S.M."/>
            <person name="Mascher T."/>
            <person name="Medema M.H."/>
            <person name="Devos D.P."/>
            <person name="Kaster A.-K."/>
            <person name="Ovreas L."/>
            <person name="Rohde M."/>
            <person name="Galperin M.Y."/>
            <person name="Jogler C."/>
        </authorList>
    </citation>
    <scope>NUCLEOTIDE SEQUENCE [LARGE SCALE GENOMIC DNA]</scope>
    <source>
        <strain evidence="2 3">LF1</strain>
    </source>
</reference>
<sequence length="72" mass="7627">MPWQPIITALIVFAALVWLGRKIYRVVSSAVGGGKNYTSSCGSCSQNRPQNVTASPLIQLDAKSPSSSQSDS</sequence>
<organism evidence="2 3">
    <name type="scientific">Rubripirellula obstinata</name>
    <dbReference type="NCBI Taxonomy" id="406547"/>
    <lineage>
        <taxon>Bacteria</taxon>
        <taxon>Pseudomonadati</taxon>
        <taxon>Planctomycetota</taxon>
        <taxon>Planctomycetia</taxon>
        <taxon>Pirellulales</taxon>
        <taxon>Pirellulaceae</taxon>
        <taxon>Rubripirellula</taxon>
    </lineage>
</organism>
<keyword evidence="1" id="KW-0812">Transmembrane</keyword>
<name>A0A5B1CLM0_9BACT</name>
<keyword evidence="1" id="KW-1133">Transmembrane helix</keyword>
<evidence type="ECO:0000313" key="2">
    <source>
        <dbReference type="EMBL" id="KAA1261426.1"/>
    </source>
</evidence>
<keyword evidence="3" id="KW-1185">Reference proteome</keyword>
<accession>A0A5B1CLM0</accession>
<comment type="caution">
    <text evidence="2">The sequence shown here is derived from an EMBL/GenBank/DDBJ whole genome shotgun (WGS) entry which is preliminary data.</text>
</comment>
<feature type="transmembrane region" description="Helical" evidence="1">
    <location>
        <begin position="6"/>
        <end position="24"/>
    </location>
</feature>
<evidence type="ECO:0000256" key="1">
    <source>
        <dbReference type="SAM" id="Phobius"/>
    </source>
</evidence>
<protein>
    <recommendedName>
        <fullName evidence="4">Virus attachment protein p12 family protein</fullName>
    </recommendedName>
</protein>